<feature type="domain" description="Transposase IS801/IS1294" evidence="1">
    <location>
        <begin position="4"/>
        <end position="82"/>
    </location>
</feature>
<sequence length="147" mass="16838">KLSNARFTISYIGRYTKRPVIAESRILEYDGKSVVFSYEDQATSETFYVRISVEEFIVRLIQHIPDKGFRQIRYGGIFASRVRSNLIPIVNTILENIRKSVNMFIGNLQNYLEIPLCPACGCEMLLIGISHNGKYVQISETYTSHPP</sequence>
<dbReference type="PANTHER" id="PTHR37023:SF1">
    <property type="entry name" value="ISSOD25 TRANSPOSASE TNPA_ISSOD25"/>
    <property type="match status" value="1"/>
</dbReference>
<organism evidence="2 3">
    <name type="scientific">bacterium (Candidatus Ratteibacteria) CG15_BIG_FIL_POST_REV_8_21_14_020_41_12</name>
    <dbReference type="NCBI Taxonomy" id="2014291"/>
    <lineage>
        <taxon>Bacteria</taxon>
        <taxon>Candidatus Ratteibacteria</taxon>
    </lineage>
</organism>
<dbReference type="PANTHER" id="PTHR37023">
    <property type="entry name" value="TRANSPOSASE"/>
    <property type="match status" value="1"/>
</dbReference>
<dbReference type="GO" id="GO:0006313">
    <property type="term" value="P:DNA transposition"/>
    <property type="evidence" value="ECO:0007669"/>
    <property type="project" value="InterPro"/>
</dbReference>
<dbReference type="Pfam" id="PF04986">
    <property type="entry name" value="Y2_Tnp"/>
    <property type="match status" value="1"/>
</dbReference>
<evidence type="ECO:0000313" key="2">
    <source>
        <dbReference type="EMBL" id="PIW33461.1"/>
    </source>
</evidence>
<dbReference type="GO" id="GO:0004803">
    <property type="term" value="F:transposase activity"/>
    <property type="evidence" value="ECO:0007669"/>
    <property type="project" value="InterPro"/>
</dbReference>
<proteinExistence type="predicted"/>
<evidence type="ECO:0000259" key="1">
    <source>
        <dbReference type="Pfam" id="PF04986"/>
    </source>
</evidence>
<dbReference type="Proteomes" id="UP000230025">
    <property type="component" value="Unassembled WGS sequence"/>
</dbReference>
<dbReference type="AlphaFoldDB" id="A0A2M7GYL0"/>
<feature type="non-terminal residue" evidence="2">
    <location>
        <position position="1"/>
    </location>
</feature>
<comment type="caution">
    <text evidence="2">The sequence shown here is derived from an EMBL/GenBank/DDBJ whole genome shotgun (WGS) entry which is preliminary data.</text>
</comment>
<name>A0A2M7GYL0_9BACT</name>
<reference evidence="3" key="1">
    <citation type="submission" date="2017-09" db="EMBL/GenBank/DDBJ databases">
        <title>Depth-based differentiation of microbial function through sediment-hosted aquifers and enrichment of novel symbionts in the deep terrestrial subsurface.</title>
        <authorList>
            <person name="Probst A.J."/>
            <person name="Ladd B."/>
            <person name="Jarett J.K."/>
            <person name="Geller-Mcgrath D.E."/>
            <person name="Sieber C.M.K."/>
            <person name="Emerson J.B."/>
            <person name="Anantharaman K."/>
            <person name="Thomas B.C."/>
            <person name="Malmstrom R."/>
            <person name="Stieglmeier M."/>
            <person name="Klingl A."/>
            <person name="Woyke T."/>
            <person name="Ryan C.M."/>
            <person name="Banfield J.F."/>
        </authorList>
    </citation>
    <scope>NUCLEOTIDE SEQUENCE [LARGE SCALE GENOMIC DNA]</scope>
</reference>
<gene>
    <name evidence="2" type="ORF">COW28_03950</name>
</gene>
<protein>
    <recommendedName>
        <fullName evidence="1">Transposase IS801/IS1294 domain-containing protein</fullName>
    </recommendedName>
</protein>
<evidence type="ECO:0000313" key="3">
    <source>
        <dbReference type="Proteomes" id="UP000230025"/>
    </source>
</evidence>
<dbReference type="GO" id="GO:0003677">
    <property type="term" value="F:DNA binding"/>
    <property type="evidence" value="ECO:0007669"/>
    <property type="project" value="InterPro"/>
</dbReference>
<accession>A0A2M7GYL0</accession>
<dbReference type="EMBL" id="PFFY01000185">
    <property type="protein sequence ID" value="PIW33461.1"/>
    <property type="molecule type" value="Genomic_DNA"/>
</dbReference>
<dbReference type="InterPro" id="IPR007069">
    <property type="entry name" value="Transposase_32"/>
</dbReference>